<name>A0ABZ1C147_9FIRM</name>
<comment type="similarity">
    <text evidence="1">Belongs to the UPF0312 family.</text>
</comment>
<proteinExistence type="inferred from homology"/>
<keyword evidence="5" id="KW-1185">Reference proteome</keyword>
<dbReference type="PANTHER" id="PTHR34406:SF1">
    <property type="entry name" value="PROTEIN YCEI"/>
    <property type="match status" value="1"/>
</dbReference>
<dbReference type="InterPro" id="IPR036761">
    <property type="entry name" value="TTHA0802/YceI-like_sf"/>
</dbReference>
<sequence length="246" mass="26767">MRPVRHPGVVRGCTRSAILRTIVTGAVLMASASLVYLAARLWDSPVTAAPASAPGSRGEASASSEAGYERFVIEPAESQALYRVGEVFLNVNRPNVAVGVTQAIRGEILIDPRRLANSRLGTIQVDISQLTSDQPRRDQAIRERWLESARFPIAEFRVSSVEGLPDAYHEGVAVPVTLHGQLKIRTVERPVTFQGSFVLADNTLKGTARTTIRMTDFGFDPPSILGLLRAENEAEIQVEIVARRVG</sequence>
<dbReference type="Proteomes" id="UP001332192">
    <property type="component" value="Chromosome"/>
</dbReference>
<gene>
    <name evidence="4" type="ORF">U7230_07100</name>
</gene>
<dbReference type="RefSeq" id="WP_324718024.1">
    <property type="nucleotide sequence ID" value="NZ_CP141615.1"/>
</dbReference>
<feature type="transmembrane region" description="Helical" evidence="2">
    <location>
        <begin position="21"/>
        <end position="42"/>
    </location>
</feature>
<evidence type="ECO:0000256" key="2">
    <source>
        <dbReference type="SAM" id="Phobius"/>
    </source>
</evidence>
<feature type="domain" description="Lipid/polyisoprenoid-binding YceI-like" evidence="3">
    <location>
        <begin position="70"/>
        <end position="243"/>
    </location>
</feature>
<dbReference type="PANTHER" id="PTHR34406">
    <property type="entry name" value="PROTEIN YCEI"/>
    <property type="match status" value="1"/>
</dbReference>
<dbReference type="SMART" id="SM00867">
    <property type="entry name" value="YceI"/>
    <property type="match status" value="1"/>
</dbReference>
<evidence type="ECO:0000256" key="1">
    <source>
        <dbReference type="ARBA" id="ARBA00008812"/>
    </source>
</evidence>
<accession>A0ABZ1C147</accession>
<protein>
    <submittedName>
        <fullName evidence="4">YceI family protein</fullName>
    </submittedName>
</protein>
<organism evidence="4 5">
    <name type="scientific">Carboxydichorda subterranea</name>
    <dbReference type="NCBI Taxonomy" id="3109565"/>
    <lineage>
        <taxon>Bacteria</taxon>
        <taxon>Bacillati</taxon>
        <taxon>Bacillota</taxon>
        <taxon>Limnochordia</taxon>
        <taxon>Limnochordales</taxon>
        <taxon>Geochordaceae</taxon>
        <taxon>Carboxydichorda</taxon>
    </lineage>
</organism>
<evidence type="ECO:0000313" key="5">
    <source>
        <dbReference type="Proteomes" id="UP001332192"/>
    </source>
</evidence>
<dbReference type="InterPro" id="IPR007372">
    <property type="entry name" value="Lipid/polyisoprenoid-bd_YceI"/>
</dbReference>
<evidence type="ECO:0000259" key="3">
    <source>
        <dbReference type="SMART" id="SM00867"/>
    </source>
</evidence>
<keyword evidence="2" id="KW-0812">Transmembrane</keyword>
<reference evidence="4 5" key="1">
    <citation type="journal article" date="2024" name="Front. Microbiol.">
        <title>Novel thermophilic genera Geochorda gen. nov. and Carboxydochorda gen. nov. from the deep terrestrial subsurface reveal the ecophysiological diversity in the class Limnochordia.</title>
        <authorList>
            <person name="Karnachuk O.V."/>
            <person name="Lukina A.P."/>
            <person name="Avakyan M.R."/>
            <person name="Kadnikov V.V."/>
            <person name="Begmatov S."/>
            <person name="Beletsky A.V."/>
            <person name="Vlasova K.G."/>
            <person name="Novikov A.A."/>
            <person name="Shcherbakova V.A."/>
            <person name="Mardanov A.V."/>
            <person name="Ravin N.V."/>
        </authorList>
    </citation>
    <scope>NUCLEOTIDE SEQUENCE [LARGE SCALE GENOMIC DNA]</scope>
    <source>
        <strain evidence="4 5">L945</strain>
    </source>
</reference>
<keyword evidence="2" id="KW-1133">Transmembrane helix</keyword>
<dbReference type="Gene3D" id="2.40.128.110">
    <property type="entry name" value="Lipid/polyisoprenoid-binding, YceI-like"/>
    <property type="match status" value="1"/>
</dbReference>
<dbReference type="EMBL" id="CP141615">
    <property type="protein sequence ID" value="WRP18752.1"/>
    <property type="molecule type" value="Genomic_DNA"/>
</dbReference>
<keyword evidence="2" id="KW-0472">Membrane</keyword>
<evidence type="ECO:0000313" key="4">
    <source>
        <dbReference type="EMBL" id="WRP18752.1"/>
    </source>
</evidence>
<dbReference type="SUPFAM" id="SSF101874">
    <property type="entry name" value="YceI-like"/>
    <property type="match status" value="1"/>
</dbReference>
<dbReference type="Pfam" id="PF04264">
    <property type="entry name" value="YceI"/>
    <property type="match status" value="1"/>
</dbReference>